<feature type="transmembrane region" description="Helical" evidence="7">
    <location>
        <begin position="325"/>
        <end position="344"/>
    </location>
</feature>
<feature type="transmembrane region" description="Helical" evidence="7">
    <location>
        <begin position="458"/>
        <end position="480"/>
    </location>
</feature>
<feature type="transmembrane region" description="Helical" evidence="7">
    <location>
        <begin position="296"/>
        <end position="313"/>
    </location>
</feature>
<keyword evidence="2" id="KW-0813">Transport</keyword>
<gene>
    <name evidence="10" type="ORF">PgNI_03713</name>
</gene>
<sequence length="839" mass="89535">MNHLPRSPSLRSEKETQPGRASSDDDIEAAQPATTHDAAVGAGIHSEKAEEAQSASLTHEKHAGSPAEAAGHSSSDDAAVSPGGMYNPRSLRFWAIMGCNFLALFLVALDRTILATAVPRITDEFHSLGDVGWYASSYMLTTSASQLLFGRIYKFYPTKWTFLVSIVVFEIGSAICGAAPNSIVFIVGRSIAGLASAGIFTGCMLMFMMVPLHKRPMFQGLFGMTFAKAIAITHSCLPVFAALDIILLLPKAARWCFYMNLPIGLVAFVCMILWWTPPEKQTEPAPVLTHIKRLDPLGSFFFLPAVVSLLLALEWGGSTYSWNSGVIIGLLVACAVLVSAFAAVQILRPETATIPARVITQRSVLFATLFTFFIAGGMLMCVYFLPIWFQTAQGVDPLRSGIYTLPLVLSLVVSSAMSGIFTSKIGYYMPSMLLCPVIMAIGEGLMSTFSPTTDSSHWIGFQFLTGFGLGFGMQTGGLAIQTVLPMADVSTGIAINMFAQQLGGAVFTSVGQAILSNVLVKQLVGVDGLQAEEIIKGGITNLLSHVRREDRGLVIGAYNFACTRIFLAAMGLSCCALLCAFCMEWKSIKKTQPDKLVPQDATVDTAPALLSKEGAVASVGPGSGADREVANIKEFMGNTQMGDSGSSLGSGAVDSNTVSEATMANKPMNRLSLRHEEIPMIAKHTNGLVIGVVPYGESPSDEPTPDQLFSKDTQLDPAPAKLAEMETETETESESESESEAEAEADTKPEEAADAKSETGARAEADATAEAQADGSDGDSFVTVTEDTSLDEEAKDQGEMMPRGSLDLLFLLSPGAQKSSGMDKKKPEESERVMDHKQA</sequence>
<evidence type="ECO:0000256" key="1">
    <source>
        <dbReference type="ARBA" id="ARBA00004141"/>
    </source>
</evidence>
<reference evidence="10" key="1">
    <citation type="journal article" date="2019" name="Mol. Biol. Evol.">
        <title>Blast fungal genomes show frequent chromosomal changes, gene gains and losses, and effector gene turnover.</title>
        <authorList>
            <person name="Gomez Luciano L.B."/>
            <person name="Jason Tsai I."/>
            <person name="Chuma I."/>
            <person name="Tosa Y."/>
            <person name="Chen Y.H."/>
            <person name="Li J.Y."/>
            <person name="Li M.Y."/>
            <person name="Jade Lu M.Y."/>
            <person name="Nakayashiki H."/>
            <person name="Li W.H."/>
        </authorList>
    </citation>
    <scope>NUCLEOTIDE SEQUENCE</scope>
    <source>
        <strain evidence="10">NI907</strain>
    </source>
</reference>
<proteinExistence type="predicted"/>
<evidence type="ECO:0000313" key="10">
    <source>
        <dbReference type="RefSeq" id="XP_030985490.1"/>
    </source>
</evidence>
<feature type="compositionally biased region" description="Acidic residues" evidence="6">
    <location>
        <begin position="725"/>
        <end position="744"/>
    </location>
</feature>
<evidence type="ECO:0000256" key="4">
    <source>
        <dbReference type="ARBA" id="ARBA00022989"/>
    </source>
</evidence>
<dbReference type="CDD" id="cd17502">
    <property type="entry name" value="MFS_Azr1_MDR_like"/>
    <property type="match status" value="1"/>
</dbReference>
<dbReference type="GeneID" id="41958675"/>
<comment type="subcellular location">
    <subcellularLocation>
        <location evidence="1">Membrane</location>
        <topology evidence="1">Multi-pass membrane protein</topology>
    </subcellularLocation>
</comment>
<feature type="transmembrane region" description="Helical" evidence="7">
    <location>
        <begin position="191"/>
        <end position="210"/>
    </location>
</feature>
<protein>
    <recommendedName>
        <fullName evidence="8">Major facilitator superfamily (MFS) profile domain-containing protein</fullName>
    </recommendedName>
</protein>
<dbReference type="RefSeq" id="XP_030985490.1">
    <property type="nucleotide sequence ID" value="XM_031123766.1"/>
</dbReference>
<evidence type="ECO:0000256" key="2">
    <source>
        <dbReference type="ARBA" id="ARBA00022448"/>
    </source>
</evidence>
<feature type="region of interest" description="Disordered" evidence="6">
    <location>
        <begin position="1"/>
        <end position="81"/>
    </location>
</feature>
<organism evidence="9 10">
    <name type="scientific">Pyricularia grisea</name>
    <name type="common">Crabgrass-specific blast fungus</name>
    <name type="synonym">Magnaporthe grisea</name>
    <dbReference type="NCBI Taxonomy" id="148305"/>
    <lineage>
        <taxon>Eukaryota</taxon>
        <taxon>Fungi</taxon>
        <taxon>Dikarya</taxon>
        <taxon>Ascomycota</taxon>
        <taxon>Pezizomycotina</taxon>
        <taxon>Sordariomycetes</taxon>
        <taxon>Sordariomycetidae</taxon>
        <taxon>Magnaporthales</taxon>
        <taxon>Pyriculariaceae</taxon>
        <taxon>Pyricularia</taxon>
    </lineage>
</organism>
<feature type="transmembrane region" description="Helical" evidence="7">
    <location>
        <begin position="230"/>
        <end position="249"/>
    </location>
</feature>
<keyword evidence="4 7" id="KW-1133">Transmembrane helix</keyword>
<dbReference type="AlphaFoldDB" id="A0A6P8BE84"/>
<feature type="transmembrane region" description="Helical" evidence="7">
    <location>
        <begin position="256"/>
        <end position="276"/>
    </location>
</feature>
<feature type="transmembrane region" description="Helical" evidence="7">
    <location>
        <begin position="160"/>
        <end position="179"/>
    </location>
</feature>
<dbReference type="FunFam" id="1.20.1250.20:FF:000196">
    <property type="entry name" value="MFS toxin efflux pump (AflT)"/>
    <property type="match status" value="1"/>
</dbReference>
<keyword evidence="3 7" id="KW-0812">Transmembrane</keyword>
<feature type="compositionally biased region" description="Basic and acidic residues" evidence="6">
    <location>
        <begin position="821"/>
        <end position="839"/>
    </location>
</feature>
<dbReference type="Proteomes" id="UP000515153">
    <property type="component" value="Unplaced"/>
</dbReference>
<feature type="transmembrane region" description="Helical" evidence="7">
    <location>
        <begin position="565"/>
        <end position="585"/>
    </location>
</feature>
<dbReference type="GO" id="GO:0022857">
    <property type="term" value="F:transmembrane transporter activity"/>
    <property type="evidence" value="ECO:0007669"/>
    <property type="project" value="InterPro"/>
</dbReference>
<dbReference type="SUPFAM" id="SSF103473">
    <property type="entry name" value="MFS general substrate transporter"/>
    <property type="match status" value="1"/>
</dbReference>
<feature type="transmembrane region" description="Helical" evidence="7">
    <location>
        <begin position="91"/>
        <end position="109"/>
    </location>
</feature>
<feature type="compositionally biased region" description="Basic and acidic residues" evidence="6">
    <location>
        <begin position="745"/>
        <end position="765"/>
    </location>
</feature>
<dbReference type="PANTHER" id="PTHR23501:SF201">
    <property type="entry name" value="MFS AFLATOXIN EFFLUX PUMP"/>
    <property type="match status" value="1"/>
</dbReference>
<evidence type="ECO:0000259" key="8">
    <source>
        <dbReference type="PROSITE" id="PS50850"/>
    </source>
</evidence>
<dbReference type="GO" id="GO:0005886">
    <property type="term" value="C:plasma membrane"/>
    <property type="evidence" value="ECO:0007669"/>
    <property type="project" value="TreeGrafter"/>
</dbReference>
<evidence type="ECO:0000256" key="3">
    <source>
        <dbReference type="ARBA" id="ARBA00022692"/>
    </source>
</evidence>
<feature type="transmembrane region" description="Helical" evidence="7">
    <location>
        <begin position="401"/>
        <end position="421"/>
    </location>
</feature>
<feature type="region of interest" description="Disordered" evidence="6">
    <location>
        <begin position="692"/>
        <end position="839"/>
    </location>
</feature>
<accession>A0A6P8BE84</accession>
<dbReference type="PROSITE" id="PS50850">
    <property type="entry name" value="MFS"/>
    <property type="match status" value="1"/>
</dbReference>
<dbReference type="Gene3D" id="1.20.1250.20">
    <property type="entry name" value="MFS general substrate transporter like domains"/>
    <property type="match status" value="2"/>
</dbReference>
<keyword evidence="5 7" id="KW-0472">Membrane</keyword>
<dbReference type="InterPro" id="IPR011701">
    <property type="entry name" value="MFS"/>
</dbReference>
<reference evidence="10" key="3">
    <citation type="submission" date="2025-08" db="UniProtKB">
        <authorList>
            <consortium name="RefSeq"/>
        </authorList>
    </citation>
    <scope>IDENTIFICATION</scope>
    <source>
        <strain evidence="10">NI907</strain>
    </source>
</reference>
<evidence type="ECO:0000256" key="5">
    <source>
        <dbReference type="ARBA" id="ARBA00023136"/>
    </source>
</evidence>
<feature type="compositionally biased region" description="Low complexity" evidence="6">
    <location>
        <begin position="766"/>
        <end position="775"/>
    </location>
</feature>
<dbReference type="PANTHER" id="PTHR23501">
    <property type="entry name" value="MAJOR FACILITATOR SUPERFAMILY"/>
    <property type="match status" value="1"/>
</dbReference>
<evidence type="ECO:0000313" key="9">
    <source>
        <dbReference type="Proteomes" id="UP000515153"/>
    </source>
</evidence>
<evidence type="ECO:0000256" key="6">
    <source>
        <dbReference type="SAM" id="MobiDB-lite"/>
    </source>
</evidence>
<dbReference type="InterPro" id="IPR036259">
    <property type="entry name" value="MFS_trans_sf"/>
</dbReference>
<evidence type="ECO:0000256" key="7">
    <source>
        <dbReference type="SAM" id="Phobius"/>
    </source>
</evidence>
<dbReference type="InterPro" id="IPR020846">
    <property type="entry name" value="MFS_dom"/>
</dbReference>
<name>A0A6P8BE84_PYRGI</name>
<feature type="domain" description="Major facilitator superfamily (MFS) profile" evidence="8">
    <location>
        <begin position="96"/>
        <end position="588"/>
    </location>
</feature>
<dbReference type="Pfam" id="PF07690">
    <property type="entry name" value="MFS_1"/>
    <property type="match status" value="1"/>
</dbReference>
<keyword evidence="9" id="KW-1185">Reference proteome</keyword>
<reference evidence="10" key="2">
    <citation type="submission" date="2019-10" db="EMBL/GenBank/DDBJ databases">
        <authorList>
            <consortium name="NCBI Genome Project"/>
        </authorList>
    </citation>
    <scope>NUCLEOTIDE SEQUENCE</scope>
    <source>
        <strain evidence="10">NI907</strain>
    </source>
</reference>
<dbReference type="KEGG" id="pgri:PgNI_03713"/>
<feature type="transmembrane region" description="Helical" evidence="7">
    <location>
        <begin position="364"/>
        <end position="389"/>
    </location>
</feature>